<dbReference type="Pfam" id="PF20428">
    <property type="entry name" value="Sey1_3HB"/>
    <property type="match status" value="1"/>
</dbReference>
<keyword evidence="12" id="KW-1185">Reference proteome</keyword>
<dbReference type="PANTHER" id="PTHR45923:SF2">
    <property type="entry name" value="PROTEIN SEY1"/>
    <property type="match status" value="1"/>
</dbReference>
<evidence type="ECO:0000256" key="7">
    <source>
        <dbReference type="ARBA" id="ARBA00023136"/>
    </source>
</evidence>
<keyword evidence="5 9" id="KW-1133">Transmembrane helix</keyword>
<dbReference type="AlphaFoldDB" id="A0A9P3G8Y9"/>
<dbReference type="InterPro" id="IPR046758">
    <property type="entry name" value="Sey1/RHD3-like_3HB"/>
</dbReference>
<evidence type="ECO:0000256" key="6">
    <source>
        <dbReference type="ARBA" id="ARBA00023134"/>
    </source>
</evidence>
<dbReference type="PANTHER" id="PTHR45923">
    <property type="entry name" value="PROTEIN SEY1"/>
    <property type="match status" value="1"/>
</dbReference>
<dbReference type="EMBL" id="BPQB01000015">
    <property type="protein sequence ID" value="GJE90110.1"/>
    <property type="molecule type" value="Genomic_DNA"/>
</dbReference>
<accession>A0A9P3G8Y9</accession>
<reference evidence="11 12" key="1">
    <citation type="submission" date="2021-08" db="EMBL/GenBank/DDBJ databases">
        <title>Draft Genome Sequence of Phanerochaete sordida strain YK-624.</title>
        <authorList>
            <person name="Mori T."/>
            <person name="Dohra H."/>
            <person name="Suzuki T."/>
            <person name="Kawagishi H."/>
            <person name="Hirai H."/>
        </authorList>
    </citation>
    <scope>NUCLEOTIDE SEQUENCE [LARGE SCALE GENOMIC DNA]</scope>
    <source>
        <strain evidence="11 12">YK-624</strain>
    </source>
</reference>
<sequence length="651" mass="73992">MFSLAVSEVLILNLWENQVGLYQAANMALLKTVFEVSLSLFGNRAADSRNQRTLLLFVVRDHIGTTPLANLQATLSADMQNIWDSLSKPPELQGRRLSDYFDLSFATLSHKIFAAYKFESDIHELRKRFVDKSRDDYVFRTAYHKRIPADGIAFHMESIWVQMNKDLDLPTQQQLLAQFRCDEISSFVLSEFNEQAKSQKRPVEEGSVVEGLGAMMRSWRLSALESYARDASRYHPGVYERKRVDLVGVLDFTLSPLFVGQLTNLRKTCLTQFETEMNERTRGEDYDFAEIAVAAREHCEAVFCAGAREAVPDDGEKDTQWSFDRELTLLREAMSSVADLCRHKETMKMVDAIERNFKKKILQPVEAHLRNPMPNMWDKILLAFRTILGGAESAYLAKAKDLDCTETEIAAAISTLRRNAWLVLRAKIDEQTAEQYLLLKLRIYFEERFRYDKRGVPRVWTPNDDIEGAFQRARDATLGLVQLYSKISSADESLAWALPAEPGDERASSGENLDCDASLTVFGEAKALDLAAAFRKDAEAFYVEAKRSTVASDRRVPRWMYGLLAILGWNEAIFLLCHPLVLNFILIIAVIRYGTISLGHEDPVLQAGRTTVRVVAACLRERVAQPVAERVMEARRQTRTVGEEDRGVRRG</sequence>
<feature type="transmembrane region" description="Helical" evidence="9">
    <location>
        <begin position="559"/>
        <end position="591"/>
    </location>
</feature>
<proteinExistence type="inferred from homology"/>
<dbReference type="InterPro" id="IPR027417">
    <property type="entry name" value="P-loop_NTPase"/>
</dbReference>
<organism evidence="11 12">
    <name type="scientific">Phanerochaete sordida</name>
    <dbReference type="NCBI Taxonomy" id="48140"/>
    <lineage>
        <taxon>Eukaryota</taxon>
        <taxon>Fungi</taxon>
        <taxon>Dikarya</taxon>
        <taxon>Basidiomycota</taxon>
        <taxon>Agaricomycotina</taxon>
        <taxon>Agaricomycetes</taxon>
        <taxon>Polyporales</taxon>
        <taxon>Phanerochaetaceae</taxon>
        <taxon>Phanerochaete</taxon>
    </lineage>
</organism>
<dbReference type="Proteomes" id="UP000703269">
    <property type="component" value="Unassembled WGS sequence"/>
</dbReference>
<dbReference type="PROSITE" id="PS51715">
    <property type="entry name" value="G_GB1_RHD3"/>
    <property type="match status" value="1"/>
</dbReference>
<comment type="similarity">
    <text evidence="8">Belongs to the TRAFAC class dynamin-like GTPase superfamily. GB1/RHD3 GTPase family.</text>
</comment>
<dbReference type="InterPro" id="IPR008803">
    <property type="entry name" value="RHD3/Sey1"/>
</dbReference>
<dbReference type="SUPFAM" id="SSF52540">
    <property type="entry name" value="P-loop containing nucleoside triphosphate hydrolases"/>
    <property type="match status" value="1"/>
</dbReference>
<keyword evidence="7 9" id="KW-0472">Membrane</keyword>
<evidence type="ECO:0000313" key="11">
    <source>
        <dbReference type="EMBL" id="GJE90110.1"/>
    </source>
</evidence>
<evidence type="ECO:0000256" key="5">
    <source>
        <dbReference type="ARBA" id="ARBA00022989"/>
    </source>
</evidence>
<dbReference type="GO" id="GO:0016320">
    <property type="term" value="P:endoplasmic reticulum membrane fusion"/>
    <property type="evidence" value="ECO:0007669"/>
    <property type="project" value="TreeGrafter"/>
</dbReference>
<evidence type="ECO:0000256" key="3">
    <source>
        <dbReference type="ARBA" id="ARBA00022801"/>
    </source>
</evidence>
<keyword evidence="4" id="KW-0256">Endoplasmic reticulum</keyword>
<evidence type="ECO:0000259" key="10">
    <source>
        <dbReference type="PROSITE" id="PS51715"/>
    </source>
</evidence>
<keyword evidence="1 9" id="KW-0812">Transmembrane</keyword>
<dbReference type="GO" id="GO:0005783">
    <property type="term" value="C:endoplasmic reticulum"/>
    <property type="evidence" value="ECO:0007669"/>
    <property type="project" value="TreeGrafter"/>
</dbReference>
<dbReference type="Gene3D" id="3.40.50.300">
    <property type="entry name" value="P-loop containing nucleotide triphosphate hydrolases"/>
    <property type="match status" value="1"/>
</dbReference>
<gene>
    <name evidence="11" type="ORF">PsYK624_062330</name>
</gene>
<dbReference type="GO" id="GO:0003924">
    <property type="term" value="F:GTPase activity"/>
    <property type="evidence" value="ECO:0007669"/>
    <property type="project" value="TreeGrafter"/>
</dbReference>
<dbReference type="InterPro" id="IPR030386">
    <property type="entry name" value="G_GB1_RHD3_dom"/>
</dbReference>
<evidence type="ECO:0000256" key="2">
    <source>
        <dbReference type="ARBA" id="ARBA00022741"/>
    </source>
</evidence>
<evidence type="ECO:0000313" key="12">
    <source>
        <dbReference type="Proteomes" id="UP000703269"/>
    </source>
</evidence>
<feature type="domain" description="GB1/RHD3-type G" evidence="10">
    <location>
        <begin position="1"/>
        <end position="143"/>
    </location>
</feature>
<keyword evidence="3" id="KW-0378">Hydrolase</keyword>
<evidence type="ECO:0000256" key="4">
    <source>
        <dbReference type="ARBA" id="ARBA00022824"/>
    </source>
</evidence>
<keyword evidence="2" id="KW-0547">Nucleotide-binding</keyword>
<comment type="caution">
    <text evidence="11">The sequence shown here is derived from an EMBL/GenBank/DDBJ whole genome shotgun (WGS) entry which is preliminary data.</text>
</comment>
<dbReference type="OrthoDB" id="1597724at2759"/>
<evidence type="ECO:0000256" key="9">
    <source>
        <dbReference type="SAM" id="Phobius"/>
    </source>
</evidence>
<dbReference type="Pfam" id="PF05879">
    <property type="entry name" value="RHD3_GTPase"/>
    <property type="match status" value="1"/>
</dbReference>
<dbReference type="GO" id="GO:0005525">
    <property type="term" value="F:GTP binding"/>
    <property type="evidence" value="ECO:0007669"/>
    <property type="project" value="UniProtKB-KW"/>
</dbReference>
<evidence type="ECO:0000256" key="8">
    <source>
        <dbReference type="PROSITE-ProRule" id="PRU01052"/>
    </source>
</evidence>
<name>A0A9P3G8Y9_9APHY</name>
<evidence type="ECO:0000256" key="1">
    <source>
        <dbReference type="ARBA" id="ARBA00022692"/>
    </source>
</evidence>
<keyword evidence="6" id="KW-0342">GTP-binding</keyword>
<protein>
    <recommendedName>
        <fullName evidence="10">GB1/RHD3-type G domain-containing protein</fullName>
    </recommendedName>
</protein>